<dbReference type="Proteomes" id="UP001320178">
    <property type="component" value="Unassembled WGS sequence"/>
</dbReference>
<sequence length="50" mass="5831">MPRRQREPLSDEEIGFLVQLANGNALAHHRRSERERRRRTGAPPPDRTAE</sequence>
<name>A0AAW4Z2H2_9GAMM</name>
<evidence type="ECO:0000256" key="1">
    <source>
        <dbReference type="SAM" id="MobiDB-lite"/>
    </source>
</evidence>
<dbReference type="RefSeq" id="WP_234240733.1">
    <property type="nucleotide sequence ID" value="NZ_JABFTS010000011.1"/>
</dbReference>
<proteinExistence type="predicted"/>
<evidence type="ECO:0000313" key="3">
    <source>
        <dbReference type="Proteomes" id="UP001320178"/>
    </source>
</evidence>
<feature type="region of interest" description="Disordered" evidence="1">
    <location>
        <begin position="23"/>
        <end position="50"/>
    </location>
</feature>
<organism evidence="2 3">
    <name type="scientific">Billgrantia desiderata</name>
    <dbReference type="NCBI Taxonomy" id="52021"/>
    <lineage>
        <taxon>Bacteria</taxon>
        <taxon>Pseudomonadati</taxon>
        <taxon>Pseudomonadota</taxon>
        <taxon>Gammaproteobacteria</taxon>
        <taxon>Oceanospirillales</taxon>
        <taxon>Halomonadaceae</taxon>
        <taxon>Billgrantia</taxon>
    </lineage>
</organism>
<evidence type="ECO:0000313" key="2">
    <source>
        <dbReference type="EMBL" id="MCE8053433.1"/>
    </source>
</evidence>
<accession>A0AAW4Z2H2</accession>
<reference evidence="2" key="2">
    <citation type="journal article" date="2021" name="Front. Microbiol.">
        <title>Aerobic Denitrification and Heterotrophic Sulfur Oxidation in the Genus Halomonas Revealed by Six Novel Species Characterizations and Genome-Based Analysis.</title>
        <authorList>
            <person name="Wang L."/>
            <person name="Shao Z."/>
        </authorList>
    </citation>
    <scope>NUCLEOTIDE SEQUENCE</scope>
    <source>
        <strain evidence="2">MCCC 1A05776</strain>
    </source>
</reference>
<dbReference type="AlphaFoldDB" id="A0AAW4Z2H2"/>
<feature type="compositionally biased region" description="Basic residues" evidence="1">
    <location>
        <begin position="27"/>
        <end position="40"/>
    </location>
</feature>
<dbReference type="EMBL" id="JABFTS010000011">
    <property type="protein sequence ID" value="MCE8053433.1"/>
    <property type="molecule type" value="Genomic_DNA"/>
</dbReference>
<reference evidence="2" key="1">
    <citation type="submission" date="2020-05" db="EMBL/GenBank/DDBJ databases">
        <authorList>
            <person name="Wang L."/>
            <person name="Shao Z."/>
        </authorList>
    </citation>
    <scope>NUCLEOTIDE SEQUENCE</scope>
    <source>
        <strain evidence="2">MCCC 1A05776</strain>
    </source>
</reference>
<protein>
    <submittedName>
        <fullName evidence="2">Uncharacterized protein</fullName>
    </submittedName>
</protein>
<gene>
    <name evidence="2" type="ORF">HOP61_19245</name>
</gene>
<comment type="caution">
    <text evidence="2">The sequence shown here is derived from an EMBL/GenBank/DDBJ whole genome shotgun (WGS) entry which is preliminary data.</text>
</comment>